<dbReference type="GO" id="GO:0005739">
    <property type="term" value="C:mitochondrion"/>
    <property type="evidence" value="ECO:0007669"/>
    <property type="project" value="TreeGrafter"/>
</dbReference>
<gene>
    <name evidence="3" type="ORF">PPAR00522_LOCUS2482</name>
</gene>
<accession>A0A7S0URE8</accession>
<reference evidence="3" key="1">
    <citation type="submission" date="2021-01" db="EMBL/GenBank/DDBJ databases">
        <authorList>
            <person name="Corre E."/>
            <person name="Pelletier E."/>
            <person name="Niang G."/>
            <person name="Scheremetjew M."/>
            <person name="Finn R."/>
            <person name="Kale V."/>
            <person name="Holt S."/>
            <person name="Cochrane G."/>
            <person name="Meng A."/>
            <person name="Brown T."/>
            <person name="Cohen L."/>
        </authorList>
    </citation>
    <scope>NUCLEOTIDE SEQUENCE</scope>
    <source>
        <strain evidence="3">SAG 63-3</strain>
    </source>
</reference>
<evidence type="ECO:0000259" key="2">
    <source>
        <dbReference type="Pfam" id="PF06916"/>
    </source>
</evidence>
<evidence type="ECO:0000313" key="3">
    <source>
        <dbReference type="EMBL" id="CAD8766092.1"/>
    </source>
</evidence>
<sequence length="119" mass="12950">MSQQLNYLKTSYQKLKGGLQKYGKTGLFTYIGLSACVTTGFYVAIENNVDVAKLLGIKSDPNKEPGFAEKYLLGKGSSIALAIICSKMLVPLKLPAALALTPYVQRFLERMGAASQKVR</sequence>
<evidence type="ECO:0000256" key="1">
    <source>
        <dbReference type="SAM" id="Phobius"/>
    </source>
</evidence>
<dbReference type="AlphaFoldDB" id="A0A7S0URE8"/>
<dbReference type="EMBL" id="HBFM01004351">
    <property type="protein sequence ID" value="CAD8766092.1"/>
    <property type="molecule type" value="Transcribed_RNA"/>
</dbReference>
<dbReference type="InterPro" id="IPR045866">
    <property type="entry name" value="FAM210A/B-like"/>
</dbReference>
<dbReference type="PANTHER" id="PTHR21377:SF0">
    <property type="entry name" value="PROTEIN FAM210B, MITOCHONDRIAL"/>
    <property type="match status" value="1"/>
</dbReference>
<feature type="transmembrane region" description="Helical" evidence="1">
    <location>
        <begin position="79"/>
        <end position="101"/>
    </location>
</feature>
<organism evidence="3">
    <name type="scientific">Polytomella parva</name>
    <dbReference type="NCBI Taxonomy" id="51329"/>
    <lineage>
        <taxon>Eukaryota</taxon>
        <taxon>Viridiplantae</taxon>
        <taxon>Chlorophyta</taxon>
        <taxon>core chlorophytes</taxon>
        <taxon>Chlorophyceae</taxon>
        <taxon>CS clade</taxon>
        <taxon>Chlamydomonadales</taxon>
        <taxon>Chlamydomonadaceae</taxon>
        <taxon>Polytomella</taxon>
    </lineage>
</organism>
<keyword evidence="1" id="KW-0472">Membrane</keyword>
<feature type="transmembrane region" description="Helical" evidence="1">
    <location>
        <begin position="27"/>
        <end position="45"/>
    </location>
</feature>
<name>A0A7S0URE8_9CHLO</name>
<dbReference type="PANTHER" id="PTHR21377">
    <property type="entry name" value="PROTEIN FAM210B, MITOCHONDRIAL"/>
    <property type="match status" value="1"/>
</dbReference>
<proteinExistence type="predicted"/>
<dbReference type="InterPro" id="IPR009688">
    <property type="entry name" value="FAM210A/B-like_dom"/>
</dbReference>
<protein>
    <recommendedName>
        <fullName evidence="2">DUF1279 domain-containing protein</fullName>
    </recommendedName>
</protein>
<feature type="domain" description="DUF1279" evidence="2">
    <location>
        <begin position="13"/>
        <end position="103"/>
    </location>
</feature>
<keyword evidence="1" id="KW-1133">Transmembrane helix</keyword>
<keyword evidence="1" id="KW-0812">Transmembrane</keyword>
<dbReference type="Pfam" id="PF06916">
    <property type="entry name" value="FAM210A-B_dom"/>
    <property type="match status" value="1"/>
</dbReference>